<evidence type="ECO:0000313" key="6">
    <source>
        <dbReference type="EMBL" id="RUL89695.1"/>
    </source>
</evidence>
<dbReference type="PROSITE" id="PS51387">
    <property type="entry name" value="FAD_PCMH"/>
    <property type="match status" value="1"/>
</dbReference>
<dbReference type="RefSeq" id="WP_126723370.1">
    <property type="nucleotide sequence ID" value="NZ_RYZH01000001.1"/>
</dbReference>
<dbReference type="SUPFAM" id="SSF56176">
    <property type="entry name" value="FAD-binding/transporter-associated domain-like"/>
    <property type="match status" value="1"/>
</dbReference>
<evidence type="ECO:0000259" key="5">
    <source>
        <dbReference type="PROSITE" id="PS51387"/>
    </source>
</evidence>
<dbReference type="InterPro" id="IPR016164">
    <property type="entry name" value="FAD-linked_Oxase-like_C"/>
</dbReference>
<dbReference type="InterPro" id="IPR004113">
    <property type="entry name" value="FAD-bd_oxidored_4_C"/>
</dbReference>
<dbReference type="GO" id="GO:0016491">
    <property type="term" value="F:oxidoreductase activity"/>
    <property type="evidence" value="ECO:0007669"/>
    <property type="project" value="UniProtKB-KW"/>
</dbReference>
<feature type="domain" description="FAD-binding PCMH-type" evidence="5">
    <location>
        <begin position="13"/>
        <end position="193"/>
    </location>
</feature>
<keyword evidence="7" id="KW-1185">Reference proteome</keyword>
<comment type="caution">
    <text evidence="6">The sequence shown here is derived from an EMBL/GenBank/DDBJ whole genome shotgun (WGS) entry which is preliminary data.</text>
</comment>
<dbReference type="Pfam" id="PF02913">
    <property type="entry name" value="FAD-oxidase_C"/>
    <property type="match status" value="1"/>
</dbReference>
<evidence type="ECO:0000256" key="1">
    <source>
        <dbReference type="ARBA" id="ARBA00001974"/>
    </source>
</evidence>
<reference evidence="6 7" key="2">
    <citation type="submission" date="2019-01" db="EMBL/GenBank/DDBJ databases">
        <title>Tautonia sociabilis, a novel thermotolerant planctomycete of Isosphaeraceae family, isolated from a 4000 m deep subterranean habitat.</title>
        <authorList>
            <person name="Kovaleva O.L."/>
            <person name="Elcheninov A.G."/>
            <person name="Van Heerden E."/>
            <person name="Toshchakov S.V."/>
            <person name="Novikov A."/>
            <person name="Bonch-Osmolovskaya E.A."/>
            <person name="Kublanov I.V."/>
        </authorList>
    </citation>
    <scope>NUCLEOTIDE SEQUENCE [LARGE SCALE GENOMIC DNA]</scope>
    <source>
        <strain evidence="6 7">GM2012</strain>
    </source>
</reference>
<keyword evidence="3" id="KW-0274">FAD</keyword>
<dbReference type="Proteomes" id="UP000280296">
    <property type="component" value="Unassembled WGS sequence"/>
</dbReference>
<comment type="cofactor">
    <cofactor evidence="1">
        <name>FAD</name>
        <dbReference type="ChEBI" id="CHEBI:57692"/>
    </cofactor>
</comment>
<dbReference type="GO" id="GO:0071949">
    <property type="term" value="F:FAD binding"/>
    <property type="evidence" value="ECO:0007669"/>
    <property type="project" value="InterPro"/>
</dbReference>
<dbReference type="EMBL" id="RYZH01000001">
    <property type="protein sequence ID" value="RUL89695.1"/>
    <property type="molecule type" value="Genomic_DNA"/>
</dbReference>
<evidence type="ECO:0000313" key="7">
    <source>
        <dbReference type="Proteomes" id="UP000280296"/>
    </source>
</evidence>
<organism evidence="6 7">
    <name type="scientific">Tautonia sociabilis</name>
    <dbReference type="NCBI Taxonomy" id="2080755"/>
    <lineage>
        <taxon>Bacteria</taxon>
        <taxon>Pseudomonadati</taxon>
        <taxon>Planctomycetota</taxon>
        <taxon>Planctomycetia</taxon>
        <taxon>Isosphaerales</taxon>
        <taxon>Isosphaeraceae</taxon>
        <taxon>Tautonia</taxon>
    </lineage>
</organism>
<keyword evidence="4" id="KW-0560">Oxidoreductase</keyword>
<accession>A0A432MRY1</accession>
<dbReference type="Pfam" id="PF01565">
    <property type="entry name" value="FAD_binding_4"/>
    <property type="match status" value="1"/>
</dbReference>
<dbReference type="SUPFAM" id="SSF55103">
    <property type="entry name" value="FAD-linked oxidases, C-terminal domain"/>
    <property type="match status" value="1"/>
</dbReference>
<proteinExistence type="predicted"/>
<dbReference type="PANTHER" id="PTHR11748:SF103">
    <property type="entry name" value="GLYCOLATE OXIDASE SUBUNIT GLCE"/>
    <property type="match status" value="1"/>
</dbReference>
<reference evidence="6 7" key="1">
    <citation type="submission" date="2018-12" db="EMBL/GenBank/DDBJ databases">
        <authorList>
            <person name="Toschakov S.V."/>
        </authorList>
    </citation>
    <scope>NUCLEOTIDE SEQUENCE [LARGE SCALE GENOMIC DNA]</scope>
    <source>
        <strain evidence="6 7">GM2012</strain>
    </source>
</reference>
<protein>
    <submittedName>
        <fullName evidence="6">FAD-binding oxidoreductase</fullName>
    </submittedName>
</protein>
<dbReference type="Gene3D" id="3.30.465.10">
    <property type="match status" value="1"/>
</dbReference>
<evidence type="ECO:0000256" key="3">
    <source>
        <dbReference type="ARBA" id="ARBA00022827"/>
    </source>
</evidence>
<dbReference type="InterPro" id="IPR016166">
    <property type="entry name" value="FAD-bd_PCMH"/>
</dbReference>
<dbReference type="InterPro" id="IPR036318">
    <property type="entry name" value="FAD-bd_PCMH-like_sf"/>
</dbReference>
<dbReference type="AlphaFoldDB" id="A0A432MRY1"/>
<dbReference type="OrthoDB" id="9767256at2"/>
<keyword evidence="2" id="KW-0285">Flavoprotein</keyword>
<sequence>MNWPDSPNDTPLGDGRFASAVERPTDRQELADALGRLAAEGIGLYPQGGRTALECGGIPARPGVAIDVTGLSRVVDYPAADMTITVEAGLTLAELQRTLGAQGQRLPLEAPAADLATIGGVFATDSSGPRRFGNGRPRDLIIGVAFASSKGELVKGGGRVVKNVAGYDLPKLLTGSMGSLGVIVELTLKTRPRPEATALCWSTWPGMEPLEEVLGVLNTSRTRPVALELLNGPAAEAVARRSGLDLPAGGVVLAVGLEGTETLVSWQLDVLEAELGGASGLVPVRGSDADRLWGALTDHPAGGLALGGEGEASSALSFKANLLPSSVVAFVESIDPGRWEVQSHAGNGIVWGLGRPGIEVDRLAEDVTRLREAAVSAGGNLILPRCPTDRKPSLGIWGAPRGDWELARMVKRAIDPAGAMNPGRFL</sequence>
<dbReference type="PANTHER" id="PTHR11748">
    <property type="entry name" value="D-LACTATE DEHYDROGENASE"/>
    <property type="match status" value="1"/>
</dbReference>
<evidence type="ECO:0000256" key="4">
    <source>
        <dbReference type="ARBA" id="ARBA00023002"/>
    </source>
</evidence>
<name>A0A432MRY1_9BACT</name>
<dbReference type="InterPro" id="IPR016169">
    <property type="entry name" value="FAD-bd_PCMH_sub2"/>
</dbReference>
<gene>
    <name evidence="6" type="ORF">TsocGM_00560</name>
</gene>
<evidence type="ECO:0000256" key="2">
    <source>
        <dbReference type="ARBA" id="ARBA00022630"/>
    </source>
</evidence>
<dbReference type="InterPro" id="IPR006094">
    <property type="entry name" value="Oxid_FAD_bind_N"/>
</dbReference>